<dbReference type="RefSeq" id="WP_061521098.1">
    <property type="nucleotide sequence ID" value="NZ_JARLZY010000005.1"/>
</dbReference>
<dbReference type="EMBL" id="LSBA01000006">
    <property type="protein sequence ID" value="KXZ21734.1"/>
    <property type="molecule type" value="Genomic_DNA"/>
</dbReference>
<dbReference type="OrthoDB" id="2680365at2"/>
<dbReference type="AlphaFoldDB" id="A0A150F962"/>
<sequence>MMFSPALVNVGGFKVNAMDRGSSITIGPYQQIDYFLSNKINYGFGEENGDLAPIYIPISSIVDPDLIDSTSAKTSIV</sequence>
<keyword evidence="2" id="KW-1185">Reference proteome</keyword>
<evidence type="ECO:0000313" key="1">
    <source>
        <dbReference type="EMBL" id="KXZ21734.1"/>
    </source>
</evidence>
<gene>
    <name evidence="1" type="ORF">AXI58_12330</name>
</gene>
<dbReference type="STRING" id="1793963.AXI58_12330"/>
<dbReference type="Proteomes" id="UP000075430">
    <property type="component" value="Unassembled WGS sequence"/>
</dbReference>
<accession>A0A150F962</accession>
<name>A0A150F962_9BACI</name>
<proteinExistence type="predicted"/>
<organism evidence="1 2">
    <name type="scientific">Bacillus nakamurai</name>
    <dbReference type="NCBI Taxonomy" id="1793963"/>
    <lineage>
        <taxon>Bacteria</taxon>
        <taxon>Bacillati</taxon>
        <taxon>Bacillota</taxon>
        <taxon>Bacilli</taxon>
        <taxon>Bacillales</taxon>
        <taxon>Bacillaceae</taxon>
        <taxon>Bacillus</taxon>
    </lineage>
</organism>
<protein>
    <submittedName>
        <fullName evidence="1">Uncharacterized protein</fullName>
    </submittedName>
</protein>
<comment type="caution">
    <text evidence="1">The sequence shown here is derived from an EMBL/GenBank/DDBJ whole genome shotgun (WGS) entry which is preliminary data.</text>
</comment>
<evidence type="ECO:0000313" key="2">
    <source>
        <dbReference type="Proteomes" id="UP000075430"/>
    </source>
</evidence>
<reference evidence="2" key="1">
    <citation type="submission" date="2016-02" db="EMBL/GenBank/DDBJ databases">
        <authorList>
            <person name="Dunlap C."/>
        </authorList>
    </citation>
    <scope>NUCLEOTIDE SEQUENCE [LARGE SCALE GENOMIC DNA]</scope>
    <source>
        <strain evidence="2">NRRL B-41092</strain>
    </source>
</reference>